<evidence type="ECO:0000313" key="2">
    <source>
        <dbReference type="EMBL" id="PLW49354.1"/>
    </source>
</evidence>
<keyword evidence="1" id="KW-0812">Transmembrane</keyword>
<gene>
    <name evidence="2" type="ORF">PCASD_02660</name>
</gene>
<keyword evidence="1" id="KW-0472">Membrane</keyword>
<dbReference type="Proteomes" id="UP000235392">
    <property type="component" value="Unassembled WGS sequence"/>
</dbReference>
<feature type="transmembrane region" description="Helical" evidence="1">
    <location>
        <begin position="21"/>
        <end position="39"/>
    </location>
</feature>
<dbReference type="PANTHER" id="PTHR47501:SF5">
    <property type="entry name" value="HAT C-TERMINAL DIMERISATION DOMAIN-CONTAINING PROTEIN"/>
    <property type="match status" value="1"/>
</dbReference>
<comment type="caution">
    <text evidence="2">The sequence shown here is derived from an EMBL/GenBank/DDBJ whole genome shotgun (WGS) entry which is preliminary data.</text>
</comment>
<keyword evidence="1" id="KW-1133">Transmembrane helix</keyword>
<proteinExistence type="predicted"/>
<evidence type="ECO:0000313" key="3">
    <source>
        <dbReference type="Proteomes" id="UP000235392"/>
    </source>
</evidence>
<dbReference type="AlphaFoldDB" id="A0A2N5VH86"/>
<name>A0A2N5VH86_9BASI</name>
<protein>
    <submittedName>
        <fullName evidence="2">Uncharacterized protein</fullName>
    </submittedName>
</protein>
<evidence type="ECO:0000256" key="1">
    <source>
        <dbReference type="SAM" id="Phobius"/>
    </source>
</evidence>
<feature type="transmembrane region" description="Helical" evidence="1">
    <location>
        <begin position="51"/>
        <end position="71"/>
    </location>
</feature>
<accession>A0A2N5VH86</accession>
<organism evidence="2 3">
    <name type="scientific">Puccinia coronata f. sp. avenae</name>
    <dbReference type="NCBI Taxonomy" id="200324"/>
    <lineage>
        <taxon>Eukaryota</taxon>
        <taxon>Fungi</taxon>
        <taxon>Dikarya</taxon>
        <taxon>Basidiomycota</taxon>
        <taxon>Pucciniomycotina</taxon>
        <taxon>Pucciniomycetes</taxon>
        <taxon>Pucciniales</taxon>
        <taxon>Pucciniaceae</taxon>
        <taxon>Puccinia</taxon>
    </lineage>
</organism>
<sequence>MLTSLKSKILLIHNVWTTKGNLQAFMGIAFTYILGNWMYEVCHLVLKYIAWTYQIKYLAILFPTLSSIIAWKIRF</sequence>
<reference evidence="2 3" key="1">
    <citation type="submission" date="2017-11" db="EMBL/GenBank/DDBJ databases">
        <title>De novo assembly and phasing of dikaryotic genomes from two isolates of Puccinia coronata f. sp. avenae, the causal agent of oat crown rust.</title>
        <authorList>
            <person name="Miller M.E."/>
            <person name="Zhang Y."/>
            <person name="Omidvar V."/>
            <person name="Sperschneider J."/>
            <person name="Schwessinger B."/>
            <person name="Raley C."/>
            <person name="Palmer J.M."/>
            <person name="Garnica D."/>
            <person name="Upadhyaya N."/>
            <person name="Rathjen J."/>
            <person name="Taylor J.M."/>
            <person name="Park R.F."/>
            <person name="Dodds P.N."/>
            <person name="Hirsch C.D."/>
            <person name="Kianian S.F."/>
            <person name="Figueroa M."/>
        </authorList>
    </citation>
    <scope>NUCLEOTIDE SEQUENCE [LARGE SCALE GENOMIC DNA]</scope>
    <source>
        <strain evidence="2">12SD80</strain>
    </source>
</reference>
<dbReference type="EMBL" id="PGCI01000017">
    <property type="protein sequence ID" value="PLW49354.1"/>
    <property type="molecule type" value="Genomic_DNA"/>
</dbReference>
<dbReference type="PANTHER" id="PTHR47501">
    <property type="entry name" value="TRANSPOSASE-RELATED"/>
    <property type="match status" value="1"/>
</dbReference>